<reference evidence="1 2" key="1">
    <citation type="submission" date="2022-01" db="EMBL/GenBank/DDBJ databases">
        <title>A chromosomal length assembly of Cordylochernes scorpioides.</title>
        <authorList>
            <person name="Zeh D."/>
            <person name="Zeh J."/>
        </authorList>
    </citation>
    <scope>NUCLEOTIDE SEQUENCE [LARGE SCALE GENOMIC DNA]</scope>
    <source>
        <strain evidence="1">IN4F17</strain>
        <tissue evidence="1">Whole Body</tissue>
    </source>
</reference>
<name>A0ABY6LJW1_9ARAC</name>
<evidence type="ECO:0000313" key="1">
    <source>
        <dbReference type="EMBL" id="UYV81494.1"/>
    </source>
</evidence>
<organism evidence="1 2">
    <name type="scientific">Cordylochernes scorpioides</name>
    <dbReference type="NCBI Taxonomy" id="51811"/>
    <lineage>
        <taxon>Eukaryota</taxon>
        <taxon>Metazoa</taxon>
        <taxon>Ecdysozoa</taxon>
        <taxon>Arthropoda</taxon>
        <taxon>Chelicerata</taxon>
        <taxon>Arachnida</taxon>
        <taxon>Pseudoscorpiones</taxon>
        <taxon>Cheliferoidea</taxon>
        <taxon>Chernetidae</taxon>
        <taxon>Cordylochernes</taxon>
    </lineage>
</organism>
<protein>
    <submittedName>
        <fullName evidence="1">Uncharacterized protein</fullName>
    </submittedName>
</protein>
<proteinExistence type="predicted"/>
<dbReference type="Proteomes" id="UP001235939">
    <property type="component" value="Chromosome 20"/>
</dbReference>
<evidence type="ECO:0000313" key="2">
    <source>
        <dbReference type="Proteomes" id="UP001235939"/>
    </source>
</evidence>
<sequence length="140" mass="16407">MVQNLYTMFSEKGTDNKIQRKVEDLPRSEKIEDSYNIKASKKTFKEGEMNQWEGPYKIIKSLIYVIYPNQKTPRSKPKVVHTTGSHPSGVLFQNNRLFGTISPKERALLRRIKKAYSRIKCRTFVNNVEKSENNKRLRKA</sequence>
<keyword evidence="2" id="KW-1185">Reference proteome</keyword>
<accession>A0ABY6LJW1</accession>
<dbReference type="EMBL" id="CP092882">
    <property type="protein sequence ID" value="UYV81494.1"/>
    <property type="molecule type" value="Genomic_DNA"/>
</dbReference>
<gene>
    <name evidence="1" type="ORF">LAZ67_20001357</name>
</gene>